<evidence type="ECO:0000256" key="5">
    <source>
        <dbReference type="ARBA" id="ARBA00012730"/>
    </source>
</evidence>
<dbReference type="GO" id="GO:0005829">
    <property type="term" value="C:cytosol"/>
    <property type="evidence" value="ECO:0007669"/>
    <property type="project" value="TreeGrafter"/>
</dbReference>
<evidence type="ECO:0000256" key="3">
    <source>
        <dbReference type="ARBA" id="ARBA00009736"/>
    </source>
</evidence>
<dbReference type="InterPro" id="IPR005002">
    <property type="entry name" value="PMM"/>
</dbReference>
<feature type="active site" description="Proton donor/acceptor" evidence="10">
    <location>
        <position position="12"/>
    </location>
</feature>
<dbReference type="SUPFAM" id="SSF56784">
    <property type="entry name" value="HAD-like"/>
    <property type="match status" value="1"/>
</dbReference>
<comment type="catalytic activity">
    <reaction evidence="13">
        <text>alpha-D-mannose 1-phosphate = D-mannose 6-phosphate</text>
        <dbReference type="Rhea" id="RHEA:11140"/>
        <dbReference type="ChEBI" id="CHEBI:58409"/>
        <dbReference type="ChEBI" id="CHEBI:58735"/>
        <dbReference type="EC" id="5.4.2.8"/>
    </reaction>
</comment>
<dbReference type="SFLD" id="SFLDG01143">
    <property type="entry name" value="C2.B.3:_Phosphomannomutase_Lik"/>
    <property type="match status" value="1"/>
</dbReference>
<dbReference type="GO" id="GO:0006487">
    <property type="term" value="P:protein N-linked glycosylation"/>
    <property type="evidence" value="ECO:0007669"/>
    <property type="project" value="TreeGrafter"/>
</dbReference>
<protein>
    <recommendedName>
        <fullName evidence="5 13">Phosphomannomutase</fullName>
        <ecNumber evidence="5 13">5.4.2.8</ecNumber>
    </recommendedName>
</protein>
<dbReference type="GO" id="GO:0009298">
    <property type="term" value="P:GDP-mannose biosynthetic process"/>
    <property type="evidence" value="ECO:0007669"/>
    <property type="project" value="InterPro"/>
</dbReference>
<dbReference type="SFLD" id="SFLDF00445">
    <property type="entry name" value="alpha-phosphomannomutase"/>
    <property type="match status" value="1"/>
</dbReference>
<sequence>MVGKDLCLFDIDGTLTLSRQRITPKMKTFLSELQKKVSVGLVGGSDLSHITEQMEDEQLVETFDYVFAQNGLLAYKQGKLIGKESILGHMGEEKLQPFINFCLEYMSKLRLPAKRGNFIEFRSGLINVCPVGRSCNQKEREEFAAYDKVHNIRESFIDALKKKFPDIGLTYVIGGQISFDCFPIGWDKTFCLKHIDKSAYPNIHFFGDRTFPGGNDYELFIHKDVIGHSVTSPEDTMQQDYKGFISAKDAYGKDRVTIYEYIGHVQESRCQIAQTKIENLPGKVNLPSFFINQLQNYYGIAVCSNTGNLSSSTKCYCLFHCSSVEKPMHGQCSIRKDSWCFYQRA</sequence>
<dbReference type="SFLD" id="SFLDG01140">
    <property type="entry name" value="C2.B:_Phosphomannomutase_and_P"/>
    <property type="match status" value="1"/>
</dbReference>
<evidence type="ECO:0000256" key="9">
    <source>
        <dbReference type="ARBA" id="ARBA00023235"/>
    </source>
</evidence>
<comment type="pathway">
    <text evidence="2 13">Nucleotide-sugar biosynthesis; GDP-alpha-D-mannose biosynthesis; alpha-D-mannose 1-phosphate from D-fructose 6-phosphate: step 2/2.</text>
</comment>
<accession>A0A8X6WG73</accession>
<dbReference type="InterPro" id="IPR023214">
    <property type="entry name" value="HAD_sf"/>
</dbReference>
<comment type="caution">
    <text evidence="14">The sequence shown here is derived from an EMBL/GenBank/DDBJ whole genome shotgun (WGS) entry which is preliminary data.</text>
</comment>
<evidence type="ECO:0000256" key="7">
    <source>
        <dbReference type="ARBA" id="ARBA00022723"/>
    </source>
</evidence>
<dbReference type="GO" id="GO:0006013">
    <property type="term" value="P:mannose metabolic process"/>
    <property type="evidence" value="ECO:0007669"/>
    <property type="project" value="TreeGrafter"/>
</dbReference>
<keyword evidence="6 13" id="KW-0963">Cytoplasm</keyword>
<dbReference type="InterPro" id="IPR006379">
    <property type="entry name" value="HAD-SF_hydro_IIB"/>
</dbReference>
<feature type="binding site" evidence="12">
    <location>
        <position position="12"/>
    </location>
    <ligand>
        <name>Mg(2+)</name>
        <dbReference type="ChEBI" id="CHEBI:18420"/>
        <label>1</label>
    </ligand>
</feature>
<dbReference type="GO" id="GO:0046872">
    <property type="term" value="F:metal ion binding"/>
    <property type="evidence" value="ECO:0007669"/>
    <property type="project" value="UniProtKB-KW"/>
</dbReference>
<feature type="binding site" evidence="12">
    <location>
        <position position="208"/>
    </location>
    <ligand>
        <name>Mg(2+)</name>
        <dbReference type="ChEBI" id="CHEBI:18420"/>
        <label>1</label>
    </ligand>
</feature>
<evidence type="ECO:0000256" key="8">
    <source>
        <dbReference type="ARBA" id="ARBA00022842"/>
    </source>
</evidence>
<dbReference type="GO" id="GO:0004615">
    <property type="term" value="F:phosphomannomutase activity"/>
    <property type="evidence" value="ECO:0007669"/>
    <property type="project" value="UniProtKB-EC"/>
</dbReference>
<comment type="function">
    <text evidence="13">Involved in the synthesis of the GDP-mannose and dolichol-phosphate-mannose required for a number of critical mannosyl transfer reactions.</text>
</comment>
<dbReference type="PANTHER" id="PTHR10466:SF0">
    <property type="entry name" value="PHOSPHOMANNOMUTASE"/>
    <property type="match status" value="1"/>
</dbReference>
<keyword evidence="8 12" id="KW-0460">Magnesium</keyword>
<proteinExistence type="inferred from homology"/>
<feature type="binding site" evidence="11">
    <location>
        <position position="19"/>
    </location>
    <ligand>
        <name>alpha-D-mannose 1-phosphate</name>
        <dbReference type="ChEBI" id="CHEBI:58409"/>
    </ligand>
</feature>
<comment type="similarity">
    <text evidence="3 13">Belongs to the eukaryotic PMM family.</text>
</comment>
<dbReference type="EC" id="5.4.2.8" evidence="5 13"/>
<feature type="binding site" evidence="12">
    <location>
        <position position="220"/>
    </location>
    <ligand>
        <name>Mg(2+)</name>
        <dbReference type="ChEBI" id="CHEBI:18420"/>
        <label>1</label>
    </ligand>
</feature>
<dbReference type="PANTHER" id="PTHR10466">
    <property type="entry name" value="PHOSPHOMANNOMUTASE"/>
    <property type="match status" value="1"/>
</dbReference>
<organism evidence="14 15">
    <name type="scientific">Trichonephila clavipes</name>
    <name type="common">Golden silk orbweaver</name>
    <name type="synonym">Nephila clavipes</name>
    <dbReference type="NCBI Taxonomy" id="2585209"/>
    <lineage>
        <taxon>Eukaryota</taxon>
        <taxon>Metazoa</taxon>
        <taxon>Ecdysozoa</taxon>
        <taxon>Arthropoda</taxon>
        <taxon>Chelicerata</taxon>
        <taxon>Arachnida</taxon>
        <taxon>Araneae</taxon>
        <taxon>Araneomorphae</taxon>
        <taxon>Entelegynae</taxon>
        <taxon>Araneoidea</taxon>
        <taxon>Nephilidae</taxon>
        <taxon>Trichonephila</taxon>
    </lineage>
</organism>
<dbReference type="CDD" id="cd02585">
    <property type="entry name" value="HAD_PMM"/>
    <property type="match status" value="1"/>
</dbReference>
<evidence type="ECO:0000313" key="14">
    <source>
        <dbReference type="EMBL" id="GFY34314.1"/>
    </source>
</evidence>
<evidence type="ECO:0000313" key="15">
    <source>
        <dbReference type="Proteomes" id="UP000887159"/>
    </source>
</evidence>
<evidence type="ECO:0000256" key="12">
    <source>
        <dbReference type="PIRSR" id="PIRSR605002-3"/>
    </source>
</evidence>
<name>A0A8X6WG73_TRICX</name>
<feature type="binding site" evidence="11">
    <location>
        <position position="133"/>
    </location>
    <ligand>
        <name>alpha-D-mannose 1-phosphate</name>
        <dbReference type="ChEBI" id="CHEBI:58409"/>
    </ligand>
</feature>
<reference evidence="14" key="1">
    <citation type="submission" date="2020-08" db="EMBL/GenBank/DDBJ databases">
        <title>Multicomponent nature underlies the extraordinary mechanical properties of spider dragline silk.</title>
        <authorList>
            <person name="Kono N."/>
            <person name="Nakamura H."/>
            <person name="Mori M."/>
            <person name="Yoshida Y."/>
            <person name="Ohtoshi R."/>
            <person name="Malay A.D."/>
            <person name="Moran D.A.P."/>
            <person name="Tomita M."/>
            <person name="Numata K."/>
            <person name="Arakawa K."/>
        </authorList>
    </citation>
    <scope>NUCLEOTIDE SEQUENCE</scope>
</reference>
<dbReference type="SFLD" id="SFLDS00003">
    <property type="entry name" value="Haloacid_Dehalogenase"/>
    <property type="match status" value="1"/>
</dbReference>
<dbReference type="AlphaFoldDB" id="A0A8X6WG73"/>
<feature type="active site" description="Nucleophile" evidence="10">
    <location>
        <position position="10"/>
    </location>
</feature>
<keyword evidence="9 13" id="KW-0413">Isomerase</keyword>
<dbReference type="FunFam" id="3.30.1240.20:FF:000001">
    <property type="entry name" value="Phosphomannomutase"/>
    <property type="match status" value="1"/>
</dbReference>
<comment type="subcellular location">
    <subcellularLocation>
        <location evidence="1 13">Cytoplasm</location>
    </subcellularLocation>
</comment>
<evidence type="ECO:0000256" key="10">
    <source>
        <dbReference type="PIRSR" id="PIRSR605002-1"/>
    </source>
</evidence>
<keyword evidence="7 12" id="KW-0479">Metal-binding</keyword>
<dbReference type="InterPro" id="IPR043169">
    <property type="entry name" value="PMM_cap"/>
</dbReference>
<feature type="binding site" evidence="11">
    <location>
        <position position="180"/>
    </location>
    <ligand>
        <name>alpha-D-mannose 1-phosphate</name>
        <dbReference type="ChEBI" id="CHEBI:58409"/>
    </ligand>
</feature>
<dbReference type="NCBIfam" id="TIGR01484">
    <property type="entry name" value="HAD-SF-IIB"/>
    <property type="match status" value="1"/>
</dbReference>
<dbReference type="Gene3D" id="3.40.50.1000">
    <property type="entry name" value="HAD superfamily/HAD-like"/>
    <property type="match status" value="1"/>
</dbReference>
<feature type="binding site" evidence="11">
    <location>
        <position position="140"/>
    </location>
    <ligand>
        <name>alpha-D-mannose 1-phosphate</name>
        <dbReference type="ChEBI" id="CHEBI:58409"/>
    </ligand>
</feature>
<evidence type="ECO:0000256" key="2">
    <source>
        <dbReference type="ARBA" id="ARBA00004699"/>
    </source>
</evidence>
<keyword evidence="15" id="KW-1185">Reference proteome</keyword>
<dbReference type="Proteomes" id="UP000887159">
    <property type="component" value="Unassembled WGS sequence"/>
</dbReference>
<feature type="binding site" evidence="11">
    <location>
        <position position="178"/>
    </location>
    <ligand>
        <name>alpha-D-mannose 1-phosphate</name>
        <dbReference type="ChEBI" id="CHEBI:58409"/>
    </ligand>
</feature>
<dbReference type="EMBL" id="BMAU01021422">
    <property type="protein sequence ID" value="GFY34314.1"/>
    <property type="molecule type" value="Genomic_DNA"/>
</dbReference>
<feature type="binding site" evidence="12">
    <location>
        <position position="10"/>
    </location>
    <ligand>
        <name>Mg(2+)</name>
        <dbReference type="ChEBI" id="CHEBI:18420"/>
        <label>1</label>
    </ligand>
</feature>
<evidence type="ECO:0000256" key="6">
    <source>
        <dbReference type="ARBA" id="ARBA00022490"/>
    </source>
</evidence>
<feature type="binding site" evidence="11">
    <location>
        <position position="122"/>
    </location>
    <ligand>
        <name>alpha-D-mannose 1-phosphate</name>
        <dbReference type="ChEBI" id="CHEBI:58409"/>
    </ligand>
</feature>
<comment type="subunit">
    <text evidence="4 13">Homodimer.</text>
</comment>
<evidence type="ECO:0000256" key="4">
    <source>
        <dbReference type="ARBA" id="ARBA00011738"/>
    </source>
</evidence>
<dbReference type="Pfam" id="PF03332">
    <property type="entry name" value="PMM"/>
    <property type="match status" value="1"/>
</dbReference>
<dbReference type="InterPro" id="IPR036412">
    <property type="entry name" value="HAD-like_sf"/>
</dbReference>
<evidence type="ECO:0000256" key="1">
    <source>
        <dbReference type="ARBA" id="ARBA00004496"/>
    </source>
</evidence>
<evidence type="ECO:0000256" key="13">
    <source>
        <dbReference type="RuleBase" id="RU361118"/>
    </source>
</evidence>
<evidence type="ECO:0000256" key="11">
    <source>
        <dbReference type="PIRSR" id="PIRSR605002-2"/>
    </source>
</evidence>
<comment type="cofactor">
    <cofactor evidence="12">
        <name>Mg(2+)</name>
        <dbReference type="ChEBI" id="CHEBI:18420"/>
    </cofactor>
</comment>
<gene>
    <name evidence="14" type="primary">PMM2</name>
    <name evidence="14" type="ORF">TNCV_2506171</name>
</gene>
<dbReference type="Gene3D" id="3.30.1240.20">
    <property type="match status" value="1"/>
</dbReference>